<organism evidence="2 3">
    <name type="scientific">Zopfia rhizophila CBS 207.26</name>
    <dbReference type="NCBI Taxonomy" id="1314779"/>
    <lineage>
        <taxon>Eukaryota</taxon>
        <taxon>Fungi</taxon>
        <taxon>Dikarya</taxon>
        <taxon>Ascomycota</taxon>
        <taxon>Pezizomycotina</taxon>
        <taxon>Dothideomycetes</taxon>
        <taxon>Dothideomycetes incertae sedis</taxon>
        <taxon>Zopfiaceae</taxon>
        <taxon>Zopfia</taxon>
    </lineage>
</organism>
<evidence type="ECO:0000313" key="3">
    <source>
        <dbReference type="Proteomes" id="UP000800200"/>
    </source>
</evidence>
<feature type="compositionally biased region" description="Basic and acidic residues" evidence="1">
    <location>
        <begin position="67"/>
        <end position="80"/>
    </location>
</feature>
<proteinExistence type="predicted"/>
<sequence length="156" mass="17839">MKVPASDYTTRRPRHSLRNSMTQTEIGERSRLLAETQAQMARECKATEKGERTGMTGQLRQRQRMNKYWDPRGRDREWTRKGKKSMSLRSLTKGTKTIHIDLATKQAMTGKREASVLNSLQSKMRTLSRPRSPPCPPPMEFGQPQPQPLVSRKTGG</sequence>
<dbReference type="Proteomes" id="UP000800200">
    <property type="component" value="Unassembled WGS sequence"/>
</dbReference>
<dbReference type="AlphaFoldDB" id="A0A6A6DLE4"/>
<feature type="compositionally biased region" description="Basic and acidic residues" evidence="1">
    <location>
        <begin position="43"/>
        <end position="52"/>
    </location>
</feature>
<dbReference type="EMBL" id="ML994675">
    <property type="protein sequence ID" value="KAF2178426.1"/>
    <property type="molecule type" value="Genomic_DNA"/>
</dbReference>
<protein>
    <submittedName>
        <fullName evidence="2">Uncharacterized protein</fullName>
    </submittedName>
</protein>
<gene>
    <name evidence="2" type="ORF">K469DRAFT_332767</name>
</gene>
<accession>A0A6A6DLE4</accession>
<feature type="region of interest" description="Disordered" evidence="1">
    <location>
        <begin position="109"/>
        <end position="156"/>
    </location>
</feature>
<reference evidence="2" key="1">
    <citation type="journal article" date="2020" name="Stud. Mycol.">
        <title>101 Dothideomycetes genomes: a test case for predicting lifestyles and emergence of pathogens.</title>
        <authorList>
            <person name="Haridas S."/>
            <person name="Albert R."/>
            <person name="Binder M."/>
            <person name="Bloem J."/>
            <person name="Labutti K."/>
            <person name="Salamov A."/>
            <person name="Andreopoulos B."/>
            <person name="Baker S."/>
            <person name="Barry K."/>
            <person name="Bills G."/>
            <person name="Bluhm B."/>
            <person name="Cannon C."/>
            <person name="Castanera R."/>
            <person name="Culley D."/>
            <person name="Daum C."/>
            <person name="Ezra D."/>
            <person name="Gonzalez J."/>
            <person name="Henrissat B."/>
            <person name="Kuo A."/>
            <person name="Liang C."/>
            <person name="Lipzen A."/>
            <person name="Lutzoni F."/>
            <person name="Magnuson J."/>
            <person name="Mondo S."/>
            <person name="Nolan M."/>
            <person name="Ohm R."/>
            <person name="Pangilinan J."/>
            <person name="Park H.-J."/>
            <person name="Ramirez L."/>
            <person name="Alfaro M."/>
            <person name="Sun H."/>
            <person name="Tritt A."/>
            <person name="Yoshinaga Y."/>
            <person name="Zwiers L.-H."/>
            <person name="Turgeon B."/>
            <person name="Goodwin S."/>
            <person name="Spatafora J."/>
            <person name="Crous P."/>
            <person name="Grigoriev I."/>
        </authorList>
    </citation>
    <scope>NUCLEOTIDE SEQUENCE</scope>
    <source>
        <strain evidence="2">CBS 207.26</strain>
    </source>
</reference>
<name>A0A6A6DLE4_9PEZI</name>
<keyword evidence="3" id="KW-1185">Reference proteome</keyword>
<feature type="region of interest" description="Disordered" evidence="1">
    <location>
        <begin position="43"/>
        <end position="88"/>
    </location>
</feature>
<feature type="compositionally biased region" description="Polar residues" evidence="1">
    <location>
        <begin position="116"/>
        <end position="125"/>
    </location>
</feature>
<evidence type="ECO:0000313" key="2">
    <source>
        <dbReference type="EMBL" id="KAF2178426.1"/>
    </source>
</evidence>
<evidence type="ECO:0000256" key="1">
    <source>
        <dbReference type="SAM" id="MobiDB-lite"/>
    </source>
</evidence>